<evidence type="ECO:0008006" key="3">
    <source>
        <dbReference type="Google" id="ProtNLM"/>
    </source>
</evidence>
<sequence>MAMSDKIWKPDTVMLTSQEGLKGTRAAENEEKSQARLYFPVQCSHDLLPSDYFWNGARSYTHSMTTSNRLARLYPDGTVLYSSRLTIKGTKAHLLYTERTKF</sequence>
<accession>A0A0D8X787</accession>
<dbReference type="GO" id="GO:0005230">
    <property type="term" value="F:extracellular ligand-gated monoatomic ion channel activity"/>
    <property type="evidence" value="ECO:0007669"/>
    <property type="project" value="InterPro"/>
</dbReference>
<protein>
    <recommendedName>
        <fullName evidence="3">Neurotransmitter-gated ion-channel ligand-binding domain-containing protein</fullName>
    </recommendedName>
</protein>
<dbReference type="Proteomes" id="UP000053766">
    <property type="component" value="Unassembled WGS sequence"/>
</dbReference>
<keyword evidence="2" id="KW-1185">Reference proteome</keyword>
<dbReference type="SUPFAM" id="SSF63712">
    <property type="entry name" value="Nicotinic receptor ligand binding domain-like"/>
    <property type="match status" value="1"/>
</dbReference>
<dbReference type="Gene3D" id="2.70.170.10">
    <property type="entry name" value="Neurotransmitter-gated ion-channel ligand-binding domain"/>
    <property type="match status" value="1"/>
</dbReference>
<dbReference type="OrthoDB" id="203862at2759"/>
<dbReference type="GO" id="GO:0016020">
    <property type="term" value="C:membrane"/>
    <property type="evidence" value="ECO:0007669"/>
    <property type="project" value="InterPro"/>
</dbReference>
<organism evidence="1 2">
    <name type="scientific">Dictyocaulus viviparus</name>
    <name type="common">Bovine lungworm</name>
    <dbReference type="NCBI Taxonomy" id="29172"/>
    <lineage>
        <taxon>Eukaryota</taxon>
        <taxon>Metazoa</taxon>
        <taxon>Ecdysozoa</taxon>
        <taxon>Nematoda</taxon>
        <taxon>Chromadorea</taxon>
        <taxon>Rhabditida</taxon>
        <taxon>Rhabditina</taxon>
        <taxon>Rhabditomorpha</taxon>
        <taxon>Strongyloidea</taxon>
        <taxon>Metastrongylidae</taxon>
        <taxon>Dictyocaulus</taxon>
    </lineage>
</organism>
<dbReference type="InterPro" id="IPR036734">
    <property type="entry name" value="Neur_chan_lig-bd_sf"/>
</dbReference>
<evidence type="ECO:0000313" key="2">
    <source>
        <dbReference type="Proteomes" id="UP000053766"/>
    </source>
</evidence>
<name>A0A0D8X787_DICVI</name>
<dbReference type="EMBL" id="KN717274">
    <property type="protein sequence ID" value="KJH40383.1"/>
    <property type="molecule type" value="Genomic_DNA"/>
</dbReference>
<gene>
    <name evidence="1" type="ORF">DICVIV_13668</name>
</gene>
<reference evidence="2" key="2">
    <citation type="journal article" date="2016" name="Sci. Rep.">
        <title>Dictyocaulus viviparus genome, variome and transcriptome elucidate lungworm biology and support future intervention.</title>
        <authorList>
            <person name="McNulty S.N."/>
            <person name="Strube C."/>
            <person name="Rosa B.A."/>
            <person name="Martin J.C."/>
            <person name="Tyagi R."/>
            <person name="Choi Y.J."/>
            <person name="Wang Q."/>
            <person name="Hallsworth Pepin K."/>
            <person name="Zhang X."/>
            <person name="Ozersky P."/>
            <person name="Wilson R.K."/>
            <person name="Sternberg P.W."/>
            <person name="Gasser R.B."/>
            <person name="Mitreva M."/>
        </authorList>
    </citation>
    <scope>NUCLEOTIDE SEQUENCE [LARGE SCALE GENOMIC DNA]</scope>
    <source>
        <strain evidence="2">HannoverDv2000</strain>
    </source>
</reference>
<dbReference type="AlphaFoldDB" id="A0A0D8X787"/>
<dbReference type="STRING" id="29172.A0A0D8X787"/>
<evidence type="ECO:0000313" key="1">
    <source>
        <dbReference type="EMBL" id="KJH40383.1"/>
    </source>
</evidence>
<proteinExistence type="predicted"/>
<reference evidence="1 2" key="1">
    <citation type="submission" date="2013-11" db="EMBL/GenBank/DDBJ databases">
        <title>Draft genome of the bovine lungworm Dictyocaulus viviparus.</title>
        <authorList>
            <person name="Mitreva M."/>
        </authorList>
    </citation>
    <scope>NUCLEOTIDE SEQUENCE [LARGE SCALE GENOMIC DNA]</scope>
    <source>
        <strain evidence="1 2">HannoverDv2000</strain>
    </source>
</reference>